<feature type="region of interest" description="Disordered" evidence="6">
    <location>
        <begin position="521"/>
        <end position="549"/>
    </location>
</feature>
<keyword evidence="7" id="KW-0472">Membrane</keyword>
<feature type="compositionally biased region" description="Low complexity" evidence="6">
    <location>
        <begin position="35"/>
        <end position="45"/>
    </location>
</feature>
<dbReference type="PROSITE" id="PS00137">
    <property type="entry name" value="SUBTILASE_HIS"/>
    <property type="match status" value="1"/>
</dbReference>
<feature type="domain" description="Peptidase S8/S53" evidence="8">
    <location>
        <begin position="239"/>
        <end position="511"/>
    </location>
</feature>
<evidence type="ECO:0000256" key="4">
    <source>
        <dbReference type="ARBA" id="ARBA00022825"/>
    </source>
</evidence>
<organism evidence="9 10">
    <name type="scientific">Enemella dayhoffiae</name>
    <dbReference type="NCBI Taxonomy" id="2016507"/>
    <lineage>
        <taxon>Bacteria</taxon>
        <taxon>Bacillati</taxon>
        <taxon>Actinomycetota</taxon>
        <taxon>Actinomycetes</taxon>
        <taxon>Propionibacteriales</taxon>
        <taxon>Propionibacteriaceae</taxon>
        <taxon>Enemella</taxon>
    </lineage>
</organism>
<comment type="similarity">
    <text evidence="1 5">Belongs to the peptidase S8 family.</text>
</comment>
<feature type="transmembrane region" description="Helical" evidence="7">
    <location>
        <begin position="553"/>
        <end position="575"/>
    </location>
</feature>
<keyword evidence="4 5" id="KW-0720">Serine protease</keyword>
<accession>A0A255HB04</accession>
<dbReference type="InterPro" id="IPR000209">
    <property type="entry name" value="Peptidase_S8/S53_dom"/>
</dbReference>
<dbReference type="SUPFAM" id="SSF52743">
    <property type="entry name" value="Subtilisin-like"/>
    <property type="match status" value="1"/>
</dbReference>
<evidence type="ECO:0000256" key="5">
    <source>
        <dbReference type="PROSITE-ProRule" id="PRU01240"/>
    </source>
</evidence>
<dbReference type="GO" id="GO:0004252">
    <property type="term" value="F:serine-type endopeptidase activity"/>
    <property type="evidence" value="ECO:0007669"/>
    <property type="project" value="UniProtKB-UniRule"/>
</dbReference>
<keyword evidence="10" id="KW-1185">Reference proteome</keyword>
<feature type="region of interest" description="Disordered" evidence="6">
    <location>
        <begin position="488"/>
        <end position="509"/>
    </location>
</feature>
<feature type="active site" description="Charge relay system" evidence="5">
    <location>
        <position position="463"/>
    </location>
</feature>
<comment type="caution">
    <text evidence="9">The sequence shown here is derived from an EMBL/GenBank/DDBJ whole genome shotgun (WGS) entry which is preliminary data.</text>
</comment>
<gene>
    <name evidence="9" type="ORF">CGZ93_00565</name>
</gene>
<keyword evidence="2 5" id="KW-0645">Protease</keyword>
<keyword evidence="7" id="KW-0812">Transmembrane</keyword>
<dbReference type="Pfam" id="PF00082">
    <property type="entry name" value="Peptidase_S8"/>
    <property type="match status" value="1"/>
</dbReference>
<feature type="active site" description="Charge relay system" evidence="5">
    <location>
        <position position="248"/>
    </location>
</feature>
<sequence length="585" mass="61591">MAAHLDRARPGLPRVRPAGRAGPVGCWRHRRPRRPVVLLDPPGRLAGDRPFGTRARSGGAAQRGGGRGQPRAGDQRRADAAAACRTRPGAVRRTDPVAAAAGRRRRPAYRPCARPDRAARHLQGAHQLPVRLSAARQRAARPPRLSSARRRVAAVREIQRSLSRRGTSASKGRQLGAILATGLLLAGLAVPAYAVDGEGEPFDPAICADYAANGAEAEKDPHWATKRLQVDKVHQLATGKGIRIAVLDTGVDTSRNPALLREGRPTVTRTYNFAGYDKGPRGNGNERRADCSHGTQVASLIVGTAEPGGFVGLAPDAEVISMRTLQKAAPSKVNTGQEPEREPLEPTIKAIRKAIELRVDIINISQQGSDSFEYRRAITDAAAAGIVIVGAAGNEGASNQAPYPGSYRDVIAVGMSDINDQPHPQSQFHPQMTVSVGAPGVAVLAANPSGPQGQSWSTVDGTSFAAPLVSATVALMLERNRRLTPQQVRRRLEASADPPASAVPDKQLGHGVISPYRALTDVDFATPGPSPTPQGGRAPDPTRPASTTRGGKLAVVLGVAALGGIGLATALFAAYPSGRRRGWKV</sequence>
<evidence type="ECO:0000256" key="6">
    <source>
        <dbReference type="SAM" id="MobiDB-lite"/>
    </source>
</evidence>
<dbReference type="PANTHER" id="PTHR43806:SF11">
    <property type="entry name" value="CEREVISIN-RELATED"/>
    <property type="match status" value="1"/>
</dbReference>
<evidence type="ECO:0000256" key="3">
    <source>
        <dbReference type="ARBA" id="ARBA00022801"/>
    </source>
</evidence>
<protein>
    <recommendedName>
        <fullName evidence="8">Peptidase S8/S53 domain-containing protein</fullName>
    </recommendedName>
</protein>
<feature type="compositionally biased region" description="Low complexity" evidence="6">
    <location>
        <begin position="495"/>
        <end position="505"/>
    </location>
</feature>
<reference evidence="9 10" key="1">
    <citation type="submission" date="2017-07" db="EMBL/GenBank/DDBJ databases">
        <title>Draft whole genome sequences of clinical Proprionibacteriaceae strains.</title>
        <authorList>
            <person name="Bernier A.-M."/>
            <person name="Bernard K."/>
            <person name="Domingo M.-C."/>
        </authorList>
    </citation>
    <scope>NUCLEOTIDE SEQUENCE [LARGE SCALE GENOMIC DNA]</scope>
    <source>
        <strain evidence="9 10">NML 130396</strain>
    </source>
</reference>
<dbReference type="PROSITE" id="PS51892">
    <property type="entry name" value="SUBTILASE"/>
    <property type="match status" value="1"/>
</dbReference>
<dbReference type="PROSITE" id="PS00138">
    <property type="entry name" value="SUBTILASE_SER"/>
    <property type="match status" value="1"/>
</dbReference>
<dbReference type="InterPro" id="IPR022398">
    <property type="entry name" value="Peptidase_S8_His-AS"/>
</dbReference>
<evidence type="ECO:0000256" key="1">
    <source>
        <dbReference type="ARBA" id="ARBA00011073"/>
    </source>
</evidence>
<keyword evidence="7" id="KW-1133">Transmembrane helix</keyword>
<dbReference type="Gene3D" id="3.40.50.200">
    <property type="entry name" value="Peptidase S8/S53 domain"/>
    <property type="match status" value="1"/>
</dbReference>
<dbReference type="InterPro" id="IPR015500">
    <property type="entry name" value="Peptidase_S8_subtilisin-rel"/>
</dbReference>
<dbReference type="Proteomes" id="UP000216311">
    <property type="component" value="Unassembled WGS sequence"/>
</dbReference>
<proteinExistence type="inferred from homology"/>
<dbReference type="InterPro" id="IPR036852">
    <property type="entry name" value="Peptidase_S8/S53_dom_sf"/>
</dbReference>
<evidence type="ECO:0000259" key="8">
    <source>
        <dbReference type="Pfam" id="PF00082"/>
    </source>
</evidence>
<dbReference type="InterPro" id="IPR023828">
    <property type="entry name" value="Peptidase_S8_Ser-AS"/>
</dbReference>
<dbReference type="InterPro" id="IPR050131">
    <property type="entry name" value="Peptidase_S8_subtilisin-like"/>
</dbReference>
<dbReference type="GO" id="GO:0006508">
    <property type="term" value="P:proteolysis"/>
    <property type="evidence" value="ECO:0007669"/>
    <property type="project" value="UniProtKB-KW"/>
</dbReference>
<feature type="active site" description="Charge relay system" evidence="5">
    <location>
        <position position="293"/>
    </location>
</feature>
<feature type="region of interest" description="Disordered" evidence="6">
    <location>
        <begin position="1"/>
        <end position="109"/>
    </location>
</feature>
<dbReference type="PANTHER" id="PTHR43806">
    <property type="entry name" value="PEPTIDASE S8"/>
    <property type="match status" value="1"/>
</dbReference>
<name>A0A255HB04_9ACTN</name>
<evidence type="ECO:0000256" key="7">
    <source>
        <dbReference type="SAM" id="Phobius"/>
    </source>
</evidence>
<dbReference type="PRINTS" id="PR00723">
    <property type="entry name" value="SUBTILISIN"/>
</dbReference>
<dbReference type="AlphaFoldDB" id="A0A255HB04"/>
<evidence type="ECO:0000256" key="2">
    <source>
        <dbReference type="ARBA" id="ARBA00022670"/>
    </source>
</evidence>
<keyword evidence="3 5" id="KW-0378">Hydrolase</keyword>
<evidence type="ECO:0000313" key="9">
    <source>
        <dbReference type="EMBL" id="OYO24998.1"/>
    </source>
</evidence>
<dbReference type="EMBL" id="NMVQ01000001">
    <property type="protein sequence ID" value="OYO24998.1"/>
    <property type="molecule type" value="Genomic_DNA"/>
</dbReference>
<evidence type="ECO:0000313" key="10">
    <source>
        <dbReference type="Proteomes" id="UP000216311"/>
    </source>
</evidence>
<feature type="compositionally biased region" description="Low complexity" evidence="6">
    <location>
        <begin position="80"/>
        <end position="89"/>
    </location>
</feature>